<dbReference type="AlphaFoldDB" id="A0AAE1YI43"/>
<feature type="region of interest" description="Disordered" evidence="1">
    <location>
        <begin position="1"/>
        <end position="20"/>
    </location>
</feature>
<feature type="compositionally biased region" description="Polar residues" evidence="1">
    <location>
        <begin position="1"/>
        <end position="12"/>
    </location>
</feature>
<comment type="caution">
    <text evidence="2">The sequence shown here is derived from an EMBL/GenBank/DDBJ whole genome shotgun (WGS) entry which is preliminary data.</text>
</comment>
<proteinExistence type="predicted"/>
<reference evidence="2" key="2">
    <citation type="journal article" date="2024" name="Plant">
        <title>Genomic evolution and insights into agronomic trait innovations of Sesamum species.</title>
        <authorList>
            <person name="Miao H."/>
            <person name="Wang L."/>
            <person name="Qu L."/>
            <person name="Liu H."/>
            <person name="Sun Y."/>
            <person name="Le M."/>
            <person name="Wang Q."/>
            <person name="Wei S."/>
            <person name="Zheng Y."/>
            <person name="Lin W."/>
            <person name="Duan Y."/>
            <person name="Cao H."/>
            <person name="Xiong S."/>
            <person name="Wang X."/>
            <person name="Wei L."/>
            <person name="Li C."/>
            <person name="Ma Q."/>
            <person name="Ju M."/>
            <person name="Zhao R."/>
            <person name="Li G."/>
            <person name="Mu C."/>
            <person name="Tian Q."/>
            <person name="Mei H."/>
            <person name="Zhang T."/>
            <person name="Gao T."/>
            <person name="Zhang H."/>
        </authorList>
    </citation>
    <scope>NUCLEOTIDE SEQUENCE</scope>
    <source>
        <strain evidence="2">3651</strain>
    </source>
</reference>
<protein>
    <submittedName>
        <fullName evidence="2">Uncharacterized protein</fullName>
    </submittedName>
</protein>
<dbReference type="EMBL" id="JACGWO010000004">
    <property type="protein sequence ID" value="KAK4430676.1"/>
    <property type="molecule type" value="Genomic_DNA"/>
</dbReference>
<keyword evidence="3" id="KW-1185">Reference proteome</keyword>
<sequence length="153" mass="17491">MLSRISSKLSNCRSKKERAPSASSSRKYIVRKLLGDEGLEQIEFDGNEARAILKKLGFDEPQHMENKTWRFPIEVVDDDTQKRYSLELRQDVKFGPFGFHEDWAGRVVADRDFDGNEEIGFYVHPKTGEIHFSVVNADAASDDDEYSLECATL</sequence>
<reference evidence="2" key="1">
    <citation type="submission" date="2020-06" db="EMBL/GenBank/DDBJ databases">
        <authorList>
            <person name="Li T."/>
            <person name="Hu X."/>
            <person name="Zhang T."/>
            <person name="Song X."/>
            <person name="Zhang H."/>
            <person name="Dai N."/>
            <person name="Sheng W."/>
            <person name="Hou X."/>
            <person name="Wei L."/>
        </authorList>
    </citation>
    <scope>NUCLEOTIDE SEQUENCE</scope>
    <source>
        <strain evidence="2">3651</strain>
        <tissue evidence="2">Leaf</tissue>
    </source>
</reference>
<evidence type="ECO:0000313" key="2">
    <source>
        <dbReference type="EMBL" id="KAK4430676.1"/>
    </source>
</evidence>
<organism evidence="2 3">
    <name type="scientific">Sesamum alatum</name>
    <dbReference type="NCBI Taxonomy" id="300844"/>
    <lineage>
        <taxon>Eukaryota</taxon>
        <taxon>Viridiplantae</taxon>
        <taxon>Streptophyta</taxon>
        <taxon>Embryophyta</taxon>
        <taxon>Tracheophyta</taxon>
        <taxon>Spermatophyta</taxon>
        <taxon>Magnoliopsida</taxon>
        <taxon>eudicotyledons</taxon>
        <taxon>Gunneridae</taxon>
        <taxon>Pentapetalae</taxon>
        <taxon>asterids</taxon>
        <taxon>lamiids</taxon>
        <taxon>Lamiales</taxon>
        <taxon>Pedaliaceae</taxon>
        <taxon>Sesamum</taxon>
    </lineage>
</organism>
<gene>
    <name evidence="2" type="ORF">Salat_1368300</name>
</gene>
<name>A0AAE1YI43_9LAMI</name>
<accession>A0AAE1YI43</accession>
<evidence type="ECO:0000256" key="1">
    <source>
        <dbReference type="SAM" id="MobiDB-lite"/>
    </source>
</evidence>
<evidence type="ECO:0000313" key="3">
    <source>
        <dbReference type="Proteomes" id="UP001293254"/>
    </source>
</evidence>
<dbReference type="Proteomes" id="UP001293254">
    <property type="component" value="Unassembled WGS sequence"/>
</dbReference>